<evidence type="ECO:0000256" key="4">
    <source>
        <dbReference type="ARBA" id="ARBA00022475"/>
    </source>
</evidence>
<dbReference type="EMBL" id="JAAZSQ010000001">
    <property type="protein sequence ID" value="NKX52940.1"/>
    <property type="molecule type" value="Genomic_DNA"/>
</dbReference>
<feature type="compositionally biased region" description="Low complexity" evidence="8">
    <location>
        <begin position="517"/>
        <end position="537"/>
    </location>
</feature>
<comment type="similarity">
    <text evidence="2">Belongs to the major facilitator superfamily. TCR/Tet family.</text>
</comment>
<feature type="transmembrane region" description="Helical" evidence="9">
    <location>
        <begin position="274"/>
        <end position="293"/>
    </location>
</feature>
<dbReference type="AlphaFoldDB" id="A0A7X6K4P6"/>
<dbReference type="InterPro" id="IPR011701">
    <property type="entry name" value="MFS"/>
</dbReference>
<comment type="caution">
    <text evidence="11">The sequence shown here is derived from an EMBL/GenBank/DDBJ whole genome shotgun (WGS) entry which is preliminary data.</text>
</comment>
<dbReference type="GO" id="GO:0022857">
    <property type="term" value="F:transmembrane transporter activity"/>
    <property type="evidence" value="ECO:0007669"/>
    <property type="project" value="InterPro"/>
</dbReference>
<feature type="transmembrane region" description="Helical" evidence="9">
    <location>
        <begin position="54"/>
        <end position="72"/>
    </location>
</feature>
<organism evidence="11 12">
    <name type="scientific">Arthrobacter mobilis</name>
    <dbReference type="NCBI Taxonomy" id="2724944"/>
    <lineage>
        <taxon>Bacteria</taxon>
        <taxon>Bacillati</taxon>
        <taxon>Actinomycetota</taxon>
        <taxon>Actinomycetes</taxon>
        <taxon>Micrococcales</taxon>
        <taxon>Micrococcaceae</taxon>
        <taxon>Arthrobacter</taxon>
    </lineage>
</organism>
<feature type="domain" description="Major facilitator superfamily (MFS) profile" evidence="10">
    <location>
        <begin position="19"/>
        <end position="499"/>
    </location>
</feature>
<gene>
    <name evidence="11" type="ORF">HGG74_00010</name>
</gene>
<reference evidence="11 12" key="1">
    <citation type="submission" date="2020-04" db="EMBL/GenBank/DDBJ databases">
        <title>Arthrobacter sp. nov.</title>
        <authorList>
            <person name="Liu S."/>
        </authorList>
    </citation>
    <scope>NUCLEOTIDE SEQUENCE [LARGE SCALE GENOMIC DNA]</scope>
    <source>
        <strain evidence="11 12">E918</strain>
    </source>
</reference>
<dbReference type="PRINTS" id="PR01036">
    <property type="entry name" value="TCRTETB"/>
</dbReference>
<evidence type="ECO:0000256" key="7">
    <source>
        <dbReference type="ARBA" id="ARBA00023136"/>
    </source>
</evidence>
<evidence type="ECO:0000256" key="1">
    <source>
        <dbReference type="ARBA" id="ARBA00004651"/>
    </source>
</evidence>
<dbReference type="Gene3D" id="1.20.1250.20">
    <property type="entry name" value="MFS general substrate transporter like domains"/>
    <property type="match status" value="1"/>
</dbReference>
<keyword evidence="4" id="KW-1003">Cell membrane</keyword>
<keyword evidence="7 9" id="KW-0472">Membrane</keyword>
<protein>
    <submittedName>
        <fullName evidence="11">MFS transporter</fullName>
    </submittedName>
</protein>
<keyword evidence="12" id="KW-1185">Reference proteome</keyword>
<dbReference type="PANTHER" id="PTHR23501:SF197">
    <property type="entry name" value="COMD"/>
    <property type="match status" value="1"/>
</dbReference>
<feature type="transmembrane region" description="Helical" evidence="9">
    <location>
        <begin position="231"/>
        <end position="253"/>
    </location>
</feature>
<name>A0A7X6K4P6_9MICC</name>
<evidence type="ECO:0000256" key="9">
    <source>
        <dbReference type="SAM" id="Phobius"/>
    </source>
</evidence>
<evidence type="ECO:0000256" key="6">
    <source>
        <dbReference type="ARBA" id="ARBA00022989"/>
    </source>
</evidence>
<feature type="transmembrane region" description="Helical" evidence="9">
    <location>
        <begin position="476"/>
        <end position="495"/>
    </location>
</feature>
<evidence type="ECO:0000256" key="8">
    <source>
        <dbReference type="SAM" id="MobiDB-lite"/>
    </source>
</evidence>
<dbReference type="InterPro" id="IPR020846">
    <property type="entry name" value="MFS_dom"/>
</dbReference>
<evidence type="ECO:0000313" key="11">
    <source>
        <dbReference type="EMBL" id="NKX52940.1"/>
    </source>
</evidence>
<dbReference type="FunFam" id="1.20.1720.10:FF:000004">
    <property type="entry name" value="EmrB/QacA family drug resistance transporter"/>
    <property type="match status" value="1"/>
</dbReference>
<comment type="subcellular location">
    <subcellularLocation>
        <location evidence="1">Cell membrane</location>
        <topology evidence="1">Multi-pass membrane protein</topology>
    </subcellularLocation>
</comment>
<feature type="transmembrane region" description="Helical" evidence="9">
    <location>
        <begin position="142"/>
        <end position="160"/>
    </location>
</feature>
<feature type="transmembrane region" description="Helical" evidence="9">
    <location>
        <begin position="338"/>
        <end position="357"/>
    </location>
</feature>
<accession>A0A7X6K4P6</accession>
<feature type="transmembrane region" description="Helical" evidence="9">
    <location>
        <begin position="305"/>
        <end position="326"/>
    </location>
</feature>
<feature type="transmembrane region" description="Helical" evidence="9">
    <location>
        <begin position="204"/>
        <end position="225"/>
    </location>
</feature>
<dbReference type="Proteomes" id="UP000544090">
    <property type="component" value="Unassembled WGS sequence"/>
</dbReference>
<keyword evidence="6 9" id="KW-1133">Transmembrane helix</keyword>
<dbReference type="Gene3D" id="1.20.1720.10">
    <property type="entry name" value="Multidrug resistance protein D"/>
    <property type="match status" value="1"/>
</dbReference>
<keyword evidence="5 9" id="KW-0812">Transmembrane</keyword>
<evidence type="ECO:0000256" key="2">
    <source>
        <dbReference type="ARBA" id="ARBA00007520"/>
    </source>
</evidence>
<dbReference type="InterPro" id="IPR004638">
    <property type="entry name" value="EmrB-like"/>
</dbReference>
<evidence type="ECO:0000256" key="3">
    <source>
        <dbReference type="ARBA" id="ARBA00022448"/>
    </source>
</evidence>
<feature type="transmembrane region" description="Helical" evidence="9">
    <location>
        <begin position="172"/>
        <end position="192"/>
    </location>
</feature>
<dbReference type="GO" id="GO:0005886">
    <property type="term" value="C:plasma membrane"/>
    <property type="evidence" value="ECO:0007669"/>
    <property type="project" value="UniProtKB-SubCell"/>
</dbReference>
<evidence type="ECO:0000256" key="5">
    <source>
        <dbReference type="ARBA" id="ARBA00022692"/>
    </source>
</evidence>
<evidence type="ECO:0000313" key="12">
    <source>
        <dbReference type="Proteomes" id="UP000544090"/>
    </source>
</evidence>
<proteinExistence type="inferred from homology"/>
<feature type="transmembrane region" description="Helical" evidence="9">
    <location>
        <begin position="84"/>
        <end position="103"/>
    </location>
</feature>
<evidence type="ECO:0000259" key="10">
    <source>
        <dbReference type="PROSITE" id="PS50850"/>
    </source>
</evidence>
<keyword evidence="3" id="KW-0813">Transport</keyword>
<feature type="region of interest" description="Disordered" evidence="8">
    <location>
        <begin position="510"/>
        <end position="551"/>
    </location>
</feature>
<dbReference type="NCBIfam" id="TIGR00711">
    <property type="entry name" value="efflux_EmrB"/>
    <property type="match status" value="1"/>
</dbReference>
<dbReference type="PANTHER" id="PTHR23501">
    <property type="entry name" value="MAJOR FACILITATOR SUPERFAMILY"/>
    <property type="match status" value="1"/>
</dbReference>
<feature type="transmembrane region" description="Helical" evidence="9">
    <location>
        <begin position="109"/>
        <end position="130"/>
    </location>
</feature>
<feature type="transmembrane region" description="Helical" evidence="9">
    <location>
        <begin position="363"/>
        <end position="388"/>
    </location>
</feature>
<dbReference type="InterPro" id="IPR036259">
    <property type="entry name" value="MFS_trans_sf"/>
</dbReference>
<dbReference type="PROSITE" id="PS50850">
    <property type="entry name" value="MFS"/>
    <property type="match status" value="1"/>
</dbReference>
<sequence length="551" mass="56766">MPAAAGQAPAGRKPRLALVFVALVLAMLLSALNQTILATALPTIVGELNGASLMLWVVTAFILASTIMMPIYGKLGDLIGRKYLLVAAILVFLAGSVVGALAPDMAWLIAARVLQGIGGGGLMILSQAIIADVVPARDRGKYMGAIGGVFAFSSVVGPLVGGWLTEGPGWRWTFWFNLPVGVLALLGALLFLKPRAITARPKLDVWGMGLLAAATTCLVLAASWAGSSYPWHHPVILSLFGGTVAAAAAFVLVQRRTAEPIMPLGLFRDRNFNLATVAGLLTAVAMFGALGYMPTYLQMASGATATGAGLLMIPMMGAMLLASLTAGMLVSRTGRYKWMPVAGSAVTAGALVLLGLVHADTALWQICLVLGLLGVGMGLNMQILVLVVQNSFPLRQVGTATAAHNFFRQIGATLGSAVVGSLFAHRLTDLLVQRLPASAASSTGGGNSLTPDLLHTMPAPVQAVIVQSYNEAMMPLFLLMIPLAVLATVLCLFIAEKPLATTLEPEVMPEALSEGNPLAGAGADAGPGDDPAAGPDLRGSAGVGQAGARSR</sequence>
<dbReference type="CDD" id="cd17502">
    <property type="entry name" value="MFS_Azr1_MDR_like"/>
    <property type="match status" value="1"/>
</dbReference>
<dbReference type="Pfam" id="PF07690">
    <property type="entry name" value="MFS_1"/>
    <property type="match status" value="1"/>
</dbReference>
<dbReference type="SUPFAM" id="SSF103473">
    <property type="entry name" value="MFS general substrate transporter"/>
    <property type="match status" value="1"/>
</dbReference>